<evidence type="ECO:0000313" key="1">
    <source>
        <dbReference type="EMBL" id="MBE9039252.1"/>
    </source>
</evidence>
<dbReference type="Proteomes" id="UP000621799">
    <property type="component" value="Unassembled WGS sequence"/>
</dbReference>
<name>A0A928VS41_9CYAN</name>
<accession>A0A928VS41</accession>
<gene>
    <name evidence="1" type="ORF">IQ235_00385</name>
</gene>
<dbReference type="RefSeq" id="WP_264319515.1">
    <property type="nucleotide sequence ID" value="NZ_JADEXN010000003.1"/>
</dbReference>
<dbReference type="EMBL" id="JADEXN010000003">
    <property type="protein sequence ID" value="MBE9039252.1"/>
    <property type="molecule type" value="Genomic_DNA"/>
</dbReference>
<comment type="caution">
    <text evidence="1">The sequence shown here is derived from an EMBL/GenBank/DDBJ whole genome shotgun (WGS) entry which is preliminary data.</text>
</comment>
<proteinExistence type="predicted"/>
<dbReference type="InterPro" id="IPR054652">
    <property type="entry name" value="T4P_EbsA-like"/>
</dbReference>
<protein>
    <submittedName>
        <fullName evidence="1">Uncharacterized protein</fullName>
    </submittedName>
</protein>
<dbReference type="AlphaFoldDB" id="A0A928VS41"/>
<organism evidence="1 2">
    <name type="scientific">Zarconia navalis LEGE 11467</name>
    <dbReference type="NCBI Taxonomy" id="1828826"/>
    <lineage>
        <taxon>Bacteria</taxon>
        <taxon>Bacillati</taxon>
        <taxon>Cyanobacteriota</taxon>
        <taxon>Cyanophyceae</taxon>
        <taxon>Oscillatoriophycideae</taxon>
        <taxon>Oscillatoriales</taxon>
        <taxon>Oscillatoriales incertae sedis</taxon>
        <taxon>Zarconia</taxon>
        <taxon>Zarconia navalis</taxon>
    </lineage>
</organism>
<dbReference type="NCBIfam" id="NF045587">
    <property type="entry name" value="T4P_biogen_EbsA"/>
    <property type="match status" value="1"/>
</dbReference>
<reference evidence="1" key="1">
    <citation type="submission" date="2020-10" db="EMBL/GenBank/DDBJ databases">
        <authorList>
            <person name="Castelo-Branco R."/>
            <person name="Eusebio N."/>
            <person name="Adriana R."/>
            <person name="Vieira A."/>
            <person name="Brugerolle De Fraissinette N."/>
            <person name="Rezende De Castro R."/>
            <person name="Schneider M.P."/>
            <person name="Vasconcelos V."/>
            <person name="Leao P.N."/>
        </authorList>
    </citation>
    <scope>NUCLEOTIDE SEQUENCE</scope>
    <source>
        <strain evidence="1">LEGE 11467</strain>
    </source>
</reference>
<keyword evidence="2" id="KW-1185">Reference proteome</keyword>
<evidence type="ECO:0000313" key="2">
    <source>
        <dbReference type="Proteomes" id="UP000621799"/>
    </source>
</evidence>
<sequence length="127" mass="14658">MSTSLEQLQPAPNAKVGIYLPYYKSNNQRTALPLVISLYDKGSLEGERKIEGGNNIPFVATWSVSTLPADMTRCRLQFDGNADLSYEITMANFEFINYLIELLIIFKRSRVVDFSRRFYTKLLRYDD</sequence>